<dbReference type="GO" id="GO:0005662">
    <property type="term" value="C:DNA replication factor A complex"/>
    <property type="evidence" value="ECO:0007669"/>
    <property type="project" value="TreeGrafter"/>
</dbReference>
<feature type="compositionally biased region" description="Gly residues" evidence="6">
    <location>
        <begin position="7"/>
        <end position="17"/>
    </location>
</feature>
<dbReference type="GO" id="GO:0000724">
    <property type="term" value="P:double-strand break repair via homologous recombination"/>
    <property type="evidence" value="ECO:0007669"/>
    <property type="project" value="TreeGrafter"/>
</dbReference>
<feature type="domain" description="Replication protein A C-terminal" evidence="7">
    <location>
        <begin position="182"/>
        <end position="267"/>
    </location>
</feature>
<gene>
    <name evidence="8" type="ORF">Agabi119p4_3015</name>
</gene>
<name>A0A8H7KIH4_AGABI</name>
<evidence type="ECO:0000256" key="1">
    <source>
        <dbReference type="ARBA" id="ARBA00004123"/>
    </source>
</evidence>
<dbReference type="InterPro" id="IPR014892">
    <property type="entry name" value="RPA_C"/>
</dbReference>
<evidence type="ECO:0000256" key="6">
    <source>
        <dbReference type="SAM" id="MobiDB-lite"/>
    </source>
</evidence>
<evidence type="ECO:0000256" key="4">
    <source>
        <dbReference type="ARBA" id="ARBA00023125"/>
    </source>
</evidence>
<dbReference type="GO" id="GO:0003697">
    <property type="term" value="F:single-stranded DNA binding"/>
    <property type="evidence" value="ECO:0007669"/>
    <property type="project" value="TreeGrafter"/>
</dbReference>
<dbReference type="CDD" id="cd04478">
    <property type="entry name" value="RPA2_DBD_D"/>
    <property type="match status" value="1"/>
</dbReference>
<dbReference type="Gene3D" id="2.40.50.140">
    <property type="entry name" value="Nucleic acid-binding proteins"/>
    <property type="match status" value="1"/>
</dbReference>
<evidence type="ECO:0000256" key="3">
    <source>
        <dbReference type="ARBA" id="ARBA00022705"/>
    </source>
</evidence>
<protein>
    <recommendedName>
        <fullName evidence="7">Replication protein A C-terminal domain-containing protein</fullName>
    </recommendedName>
</protein>
<feature type="region of interest" description="Disordered" evidence="6">
    <location>
        <begin position="1"/>
        <end position="40"/>
    </location>
</feature>
<keyword evidence="4" id="KW-0238">DNA-binding</keyword>
<sequence length="274" mass="30358">MSQNDYYGGGGGGGFLQGGSPYSQMGSPGSGQQRSEAASSLRPINSFQYRKAEQPHNDAPWVLDGFEVGLVTMVGHLVSMHLQTTNHVYTLEDGLGRVEARHWVGSSTNAEQEMEKWGDIKEGIYVRLTGFLKSFGGKKYINATYMRPVTDFSEIDFHFLECITVTLTLERGPHYNFGTGQQQNATGVKSSSAYQLDNSMDIRDEYSHLPLLEQQIIRYLISQDQKDGVHVANIARAIGKSDEDADKLSSAMDSLMDNGHLFNTIDDCHFAVSR</sequence>
<dbReference type="PANTHER" id="PTHR13989:SF16">
    <property type="entry name" value="REPLICATION PROTEIN A2"/>
    <property type="match status" value="1"/>
</dbReference>
<proteinExistence type="inferred from homology"/>
<dbReference type="AlphaFoldDB" id="A0A8H7KIH4"/>
<dbReference type="PIRSF" id="PIRSF036949">
    <property type="entry name" value="RPA32"/>
    <property type="match status" value="1"/>
</dbReference>
<keyword evidence="5" id="KW-0539">Nucleus</keyword>
<evidence type="ECO:0000259" key="7">
    <source>
        <dbReference type="Pfam" id="PF08784"/>
    </source>
</evidence>
<accession>A0A8H7KIH4</accession>
<comment type="similarity">
    <text evidence="2">Belongs to the replication factor A protein 2 family.</text>
</comment>
<dbReference type="GO" id="GO:0006260">
    <property type="term" value="P:DNA replication"/>
    <property type="evidence" value="ECO:0007669"/>
    <property type="project" value="UniProtKB-KW"/>
</dbReference>
<evidence type="ECO:0000256" key="2">
    <source>
        <dbReference type="ARBA" id="ARBA00007815"/>
    </source>
</evidence>
<dbReference type="GO" id="GO:0035861">
    <property type="term" value="C:site of double-strand break"/>
    <property type="evidence" value="ECO:0007669"/>
    <property type="project" value="TreeGrafter"/>
</dbReference>
<evidence type="ECO:0000256" key="5">
    <source>
        <dbReference type="ARBA" id="ARBA00023242"/>
    </source>
</evidence>
<comment type="subcellular location">
    <subcellularLocation>
        <location evidence="1">Nucleus</location>
    </subcellularLocation>
</comment>
<dbReference type="GO" id="GO:0006289">
    <property type="term" value="P:nucleotide-excision repair"/>
    <property type="evidence" value="ECO:0007669"/>
    <property type="project" value="TreeGrafter"/>
</dbReference>
<dbReference type="Gene3D" id="1.10.10.10">
    <property type="entry name" value="Winged helix-like DNA-binding domain superfamily/Winged helix DNA-binding domain"/>
    <property type="match status" value="1"/>
</dbReference>
<dbReference type="InterPro" id="IPR036390">
    <property type="entry name" value="WH_DNA-bd_sf"/>
</dbReference>
<comment type="caution">
    <text evidence="8">The sequence shown here is derived from an EMBL/GenBank/DDBJ whole genome shotgun (WGS) entry which is preliminary data.</text>
</comment>
<keyword evidence="3" id="KW-0235">DNA replication</keyword>
<evidence type="ECO:0000313" key="8">
    <source>
        <dbReference type="EMBL" id="KAF7778670.1"/>
    </source>
</evidence>
<dbReference type="InterPro" id="IPR040260">
    <property type="entry name" value="RFA2-like"/>
</dbReference>
<organism evidence="8 9">
    <name type="scientific">Agaricus bisporus var. burnettii</name>
    <dbReference type="NCBI Taxonomy" id="192524"/>
    <lineage>
        <taxon>Eukaryota</taxon>
        <taxon>Fungi</taxon>
        <taxon>Dikarya</taxon>
        <taxon>Basidiomycota</taxon>
        <taxon>Agaricomycotina</taxon>
        <taxon>Agaricomycetes</taxon>
        <taxon>Agaricomycetidae</taxon>
        <taxon>Agaricales</taxon>
        <taxon>Agaricineae</taxon>
        <taxon>Agaricaceae</taxon>
        <taxon>Agaricus</taxon>
    </lineage>
</organism>
<dbReference type="GO" id="GO:0000781">
    <property type="term" value="C:chromosome, telomeric region"/>
    <property type="evidence" value="ECO:0007669"/>
    <property type="project" value="TreeGrafter"/>
</dbReference>
<feature type="compositionally biased region" description="Polar residues" evidence="6">
    <location>
        <begin position="20"/>
        <end position="40"/>
    </location>
</feature>
<dbReference type="SUPFAM" id="SSF50249">
    <property type="entry name" value="Nucleic acid-binding proteins"/>
    <property type="match status" value="1"/>
</dbReference>
<dbReference type="PANTHER" id="PTHR13989">
    <property type="entry name" value="REPLICATION PROTEIN A-RELATED"/>
    <property type="match status" value="1"/>
</dbReference>
<dbReference type="InterPro" id="IPR014646">
    <property type="entry name" value="Rfa2/RPA32"/>
</dbReference>
<evidence type="ECO:0000313" key="9">
    <source>
        <dbReference type="Proteomes" id="UP000629468"/>
    </source>
</evidence>
<dbReference type="Proteomes" id="UP000629468">
    <property type="component" value="Unassembled WGS sequence"/>
</dbReference>
<dbReference type="InterPro" id="IPR012340">
    <property type="entry name" value="NA-bd_OB-fold"/>
</dbReference>
<dbReference type="Pfam" id="PF08784">
    <property type="entry name" value="RPA_C"/>
    <property type="match status" value="1"/>
</dbReference>
<dbReference type="SUPFAM" id="SSF46785">
    <property type="entry name" value="Winged helix' DNA-binding domain"/>
    <property type="match status" value="1"/>
</dbReference>
<dbReference type="InterPro" id="IPR036388">
    <property type="entry name" value="WH-like_DNA-bd_sf"/>
</dbReference>
<reference evidence="8 9" key="1">
    <citation type="journal article" name="Sci. Rep.">
        <title>Telomere-to-telomere assembled and centromere annotated genomes of the two main subspecies of the button mushroom Agaricus bisporus reveal especially polymorphic chromosome ends.</title>
        <authorList>
            <person name="Sonnenberg A.S.M."/>
            <person name="Sedaghat-Telgerd N."/>
            <person name="Lavrijssen B."/>
            <person name="Ohm R.A."/>
            <person name="Hendrickx P.M."/>
            <person name="Scholtmeijer K."/>
            <person name="Baars J.J.P."/>
            <person name="van Peer A."/>
        </authorList>
    </citation>
    <scope>NUCLEOTIDE SEQUENCE [LARGE SCALE GENOMIC DNA]</scope>
    <source>
        <strain evidence="8 9">H119_p4</strain>
    </source>
</reference>
<dbReference type="EMBL" id="JABXXO010000004">
    <property type="protein sequence ID" value="KAF7778670.1"/>
    <property type="molecule type" value="Genomic_DNA"/>
</dbReference>